<name>A0A845S9H1_9PROT</name>
<keyword evidence="2 6" id="KW-0547">Nucleotide-binding</keyword>
<proteinExistence type="inferred from homology"/>
<evidence type="ECO:0000256" key="1">
    <source>
        <dbReference type="ARBA" id="ARBA00022723"/>
    </source>
</evidence>
<dbReference type="GO" id="GO:0005524">
    <property type="term" value="F:ATP binding"/>
    <property type="evidence" value="ECO:0007669"/>
    <property type="project" value="UniProtKB-UniRule"/>
</dbReference>
<evidence type="ECO:0000256" key="3">
    <source>
        <dbReference type="ARBA" id="ARBA00022840"/>
    </source>
</evidence>
<dbReference type="Proteomes" id="UP000713222">
    <property type="component" value="Unassembled WGS sequence"/>
</dbReference>
<dbReference type="PANTHER" id="PTHR42961:SF2">
    <property type="entry name" value="IRON-SULFUR PROTEIN NUBPL"/>
    <property type="match status" value="1"/>
</dbReference>
<reference evidence="10 11" key="1">
    <citation type="submission" date="2018-10" db="EMBL/GenBank/DDBJ databases">
        <title>Iterative Subtractive Binning of Freshwater Chronoseries Metagenomes Recovers Nearly Complete Genomes from over Four Hundred Novel Species.</title>
        <authorList>
            <person name="Rodriguez-R L.M."/>
            <person name="Tsementzi D."/>
            <person name="Luo C."/>
            <person name="Konstantinidis K.T."/>
        </authorList>
    </citation>
    <scope>NUCLEOTIDE SEQUENCE [LARGE SCALE GENOMIC DNA]</scope>
    <source>
        <strain evidence="10">WB7_2B_003</strain>
        <strain evidence="7">WB7_6_001</strain>
        <strain evidence="8">WB8_1A_003</strain>
        <strain evidence="9">WB8_2A_004</strain>
    </source>
</reference>
<dbReference type="Proteomes" id="UP000747791">
    <property type="component" value="Unassembled WGS sequence"/>
</dbReference>
<dbReference type="EMBL" id="RGOB01000092">
    <property type="protein sequence ID" value="NCU53310.1"/>
    <property type="molecule type" value="Genomic_DNA"/>
</dbReference>
<dbReference type="GO" id="GO:0051539">
    <property type="term" value="F:4 iron, 4 sulfur cluster binding"/>
    <property type="evidence" value="ECO:0007669"/>
    <property type="project" value="TreeGrafter"/>
</dbReference>
<dbReference type="InterPro" id="IPR027417">
    <property type="entry name" value="P-loop_NTPase"/>
</dbReference>
<gene>
    <name evidence="7" type="ORF">EBV32_02105</name>
    <name evidence="10" type="ORF">EBV78_03630</name>
    <name evidence="8" type="ORF">EBX29_02355</name>
    <name evidence="9" type="ORF">EBX74_03295</name>
</gene>
<evidence type="ECO:0000256" key="2">
    <source>
        <dbReference type="ARBA" id="ARBA00022741"/>
    </source>
</evidence>
<dbReference type="SUPFAM" id="SSF52540">
    <property type="entry name" value="P-loop containing nucleoside triphosphate hydrolases"/>
    <property type="match status" value="1"/>
</dbReference>
<dbReference type="InterPro" id="IPR019591">
    <property type="entry name" value="Mrp/NBP35_ATP-bd"/>
</dbReference>
<dbReference type="InterPro" id="IPR000808">
    <property type="entry name" value="Mrp-like_CS"/>
</dbReference>
<dbReference type="Gene3D" id="3.40.50.300">
    <property type="entry name" value="P-loop containing nucleotide triphosphate hydrolases"/>
    <property type="match status" value="1"/>
</dbReference>
<comment type="function">
    <text evidence="6">Binds and transfers iron-sulfur (Fe-S) clusters to target apoproteins. Can hydrolyze ATP.</text>
</comment>
<comment type="caution">
    <text evidence="10">The sequence shown here is derived from an EMBL/GenBank/DDBJ whole genome shotgun (WGS) entry which is preliminary data.</text>
</comment>
<dbReference type="Pfam" id="PF10609">
    <property type="entry name" value="ParA"/>
    <property type="match status" value="1"/>
</dbReference>
<dbReference type="EMBL" id="RGMI01000089">
    <property type="protein sequence ID" value="NCU50600.1"/>
    <property type="molecule type" value="Genomic_DNA"/>
</dbReference>
<dbReference type="PROSITE" id="PS01215">
    <property type="entry name" value="MRP"/>
    <property type="match status" value="1"/>
</dbReference>
<dbReference type="EMBL" id="RGGN01000140">
    <property type="protein sequence ID" value="NCU63162.1"/>
    <property type="molecule type" value="Genomic_DNA"/>
</dbReference>
<evidence type="ECO:0000313" key="9">
    <source>
        <dbReference type="EMBL" id="NCU53310.1"/>
    </source>
</evidence>
<dbReference type="GO" id="GO:0016887">
    <property type="term" value="F:ATP hydrolysis activity"/>
    <property type="evidence" value="ECO:0007669"/>
    <property type="project" value="UniProtKB-UniRule"/>
</dbReference>
<dbReference type="Proteomes" id="UP000572953">
    <property type="component" value="Unassembled WGS sequence"/>
</dbReference>
<evidence type="ECO:0000313" key="7">
    <source>
        <dbReference type="EMBL" id="NBN87869.1"/>
    </source>
</evidence>
<dbReference type="EMBL" id="RGET01000020">
    <property type="protein sequence ID" value="NBN87869.1"/>
    <property type="molecule type" value="Genomic_DNA"/>
</dbReference>
<evidence type="ECO:0000256" key="6">
    <source>
        <dbReference type="HAMAP-Rule" id="MF_02040"/>
    </source>
</evidence>
<keyword evidence="4 6" id="KW-0408">Iron</keyword>
<evidence type="ECO:0000256" key="5">
    <source>
        <dbReference type="ARBA" id="ARBA00023014"/>
    </source>
</evidence>
<dbReference type="GO" id="GO:0046872">
    <property type="term" value="F:metal ion binding"/>
    <property type="evidence" value="ECO:0007669"/>
    <property type="project" value="UniProtKB-KW"/>
</dbReference>
<accession>A0A845S9H1</accession>
<dbReference type="InterPro" id="IPR044304">
    <property type="entry name" value="NUBPL-like"/>
</dbReference>
<protein>
    <recommendedName>
        <fullName evidence="6">Iron-sulfur cluster carrier protein</fullName>
    </recommendedName>
</protein>
<keyword evidence="1 6" id="KW-0479">Metal-binding</keyword>
<dbReference type="InterPro" id="IPR033756">
    <property type="entry name" value="YlxH/NBP35"/>
</dbReference>
<dbReference type="GO" id="GO:0140663">
    <property type="term" value="F:ATP-dependent FeS chaperone activity"/>
    <property type="evidence" value="ECO:0007669"/>
    <property type="project" value="InterPro"/>
</dbReference>
<keyword evidence="6" id="KW-0378">Hydrolase</keyword>
<evidence type="ECO:0000313" key="11">
    <source>
        <dbReference type="Proteomes" id="UP000572953"/>
    </source>
</evidence>
<dbReference type="FunFam" id="3.40.50.300:FF:001119">
    <property type="entry name" value="Iron-sulfur cluster carrier protein"/>
    <property type="match status" value="1"/>
</dbReference>
<comment type="subunit">
    <text evidence="6">Homodimer.</text>
</comment>
<dbReference type="GO" id="GO:0016226">
    <property type="term" value="P:iron-sulfur cluster assembly"/>
    <property type="evidence" value="ECO:0007669"/>
    <property type="project" value="InterPro"/>
</dbReference>
<dbReference type="CDD" id="cd02037">
    <property type="entry name" value="Mrp_NBP35"/>
    <property type="match status" value="1"/>
</dbReference>
<sequence length="276" mass="30440">MNEKEANLSKNFMDQITPKNPFKKNKIKGVKKIIAISSGKGGVGKSTIAVNLAIALKNLKYNVGILDADIYGPSIPKMIGILEKPKSEDGINLIPIKKFNLQCMSIGFMVSEETPMIWRGPMVASTIKTFANKVLWDNVDFLIIDMPPGTGDALLTFSQEIDIDGAVIITTPQDIAIIDVKRGIEMFKRTNVKILGIIENMTSFTSNDGVEHFIFGKDGAKNIADKFNIELLGQIPINIDLRKGSDEGLPFVEFNTENKVSNILKNISEKIIKNIN</sequence>
<evidence type="ECO:0000256" key="4">
    <source>
        <dbReference type="ARBA" id="ARBA00023004"/>
    </source>
</evidence>
<feature type="binding site" evidence="6">
    <location>
        <begin position="39"/>
        <end position="46"/>
    </location>
    <ligand>
        <name>ATP</name>
        <dbReference type="ChEBI" id="CHEBI:30616"/>
    </ligand>
</feature>
<dbReference type="HAMAP" id="MF_02040">
    <property type="entry name" value="Mrp_NBP35"/>
    <property type="match status" value="1"/>
</dbReference>
<evidence type="ECO:0000313" key="8">
    <source>
        <dbReference type="EMBL" id="NCU50600.1"/>
    </source>
</evidence>
<dbReference type="AlphaFoldDB" id="A0A845S9H1"/>
<organism evidence="10 11">
    <name type="scientific">Candidatus Fonsibacter lacus</name>
    <dbReference type="NCBI Taxonomy" id="2576439"/>
    <lineage>
        <taxon>Bacteria</taxon>
        <taxon>Pseudomonadati</taxon>
        <taxon>Pseudomonadota</taxon>
        <taxon>Alphaproteobacteria</taxon>
        <taxon>Candidatus Pelagibacterales</taxon>
        <taxon>Candidatus Pelagibacterales incertae sedis</taxon>
        <taxon>Candidatus Fonsibacter</taxon>
    </lineage>
</organism>
<comment type="similarity">
    <text evidence="6">Belongs to the Mrp/NBP35 ATP-binding proteins family.</text>
</comment>
<dbReference type="PANTHER" id="PTHR42961">
    <property type="entry name" value="IRON-SULFUR PROTEIN NUBPL"/>
    <property type="match status" value="1"/>
</dbReference>
<evidence type="ECO:0000313" key="10">
    <source>
        <dbReference type="EMBL" id="NCU63162.1"/>
    </source>
</evidence>
<dbReference type="Proteomes" id="UP000699985">
    <property type="component" value="Unassembled WGS sequence"/>
</dbReference>
<keyword evidence="3 6" id="KW-0067">ATP-binding</keyword>
<keyword evidence="5 6" id="KW-0411">Iron-sulfur</keyword>